<organism evidence="1 2">
    <name type="scientific">Paenibacillus eucommiae</name>
    <dbReference type="NCBI Taxonomy" id="1355755"/>
    <lineage>
        <taxon>Bacteria</taxon>
        <taxon>Bacillati</taxon>
        <taxon>Bacillota</taxon>
        <taxon>Bacilli</taxon>
        <taxon>Bacillales</taxon>
        <taxon>Paenibacillaceae</taxon>
        <taxon>Paenibacillus</taxon>
    </lineage>
</organism>
<dbReference type="Gene3D" id="3.40.50.720">
    <property type="entry name" value="NAD(P)-binding Rossmann-like Domain"/>
    <property type="match status" value="1"/>
</dbReference>
<dbReference type="InterPro" id="IPR036291">
    <property type="entry name" value="NAD(P)-bd_dom_sf"/>
</dbReference>
<protein>
    <submittedName>
        <fullName evidence="1">NAD(P)-dependent dehydrogenase (Short-subunit alcohol dehydrogenase family)</fullName>
    </submittedName>
</protein>
<dbReference type="EMBL" id="JAGGLB010000013">
    <property type="protein sequence ID" value="MBP1992425.1"/>
    <property type="molecule type" value="Genomic_DNA"/>
</dbReference>
<evidence type="ECO:0000313" key="1">
    <source>
        <dbReference type="EMBL" id="MBP1992425.1"/>
    </source>
</evidence>
<proteinExistence type="predicted"/>
<comment type="caution">
    <text evidence="1">The sequence shown here is derived from an EMBL/GenBank/DDBJ whole genome shotgun (WGS) entry which is preliminary data.</text>
</comment>
<gene>
    <name evidence="1" type="ORF">J2Z66_004033</name>
</gene>
<dbReference type="SUPFAM" id="SSF51735">
    <property type="entry name" value="NAD(P)-binding Rossmann-fold domains"/>
    <property type="match status" value="1"/>
</dbReference>
<dbReference type="RefSeq" id="WP_209973416.1">
    <property type="nucleotide sequence ID" value="NZ_JAGGLB010000013.1"/>
</dbReference>
<name>A0ABS4IZD1_9BACL</name>
<evidence type="ECO:0000313" key="2">
    <source>
        <dbReference type="Proteomes" id="UP001519287"/>
    </source>
</evidence>
<sequence length="72" mass="7849">MSELQLQNKVICITGALGAVGSEAMRLFLDRGARVVACDLKEQGEFIEREIISDLYGKGEANTGIVQGDYEK</sequence>
<dbReference type="Proteomes" id="UP001519287">
    <property type="component" value="Unassembled WGS sequence"/>
</dbReference>
<keyword evidence="2" id="KW-1185">Reference proteome</keyword>
<accession>A0ABS4IZD1</accession>
<reference evidence="1 2" key="1">
    <citation type="submission" date="2021-03" db="EMBL/GenBank/DDBJ databases">
        <title>Genomic Encyclopedia of Type Strains, Phase IV (KMG-IV): sequencing the most valuable type-strain genomes for metagenomic binning, comparative biology and taxonomic classification.</title>
        <authorList>
            <person name="Goeker M."/>
        </authorList>
    </citation>
    <scope>NUCLEOTIDE SEQUENCE [LARGE SCALE GENOMIC DNA]</scope>
    <source>
        <strain evidence="1 2">DSM 26048</strain>
    </source>
</reference>